<keyword evidence="2" id="KW-0802">TPR repeat</keyword>
<comment type="caution">
    <text evidence="3">The sequence shown here is derived from an EMBL/GenBank/DDBJ whole genome shotgun (WGS) entry which is preliminary data.</text>
</comment>
<accession>M3HDM2</accession>
<dbReference type="Gene3D" id="1.25.40.10">
    <property type="entry name" value="Tetratricopeptide repeat domain"/>
    <property type="match status" value="1"/>
</dbReference>
<dbReference type="Proteomes" id="UP000011777">
    <property type="component" value="Unassembled WGS sequence"/>
</dbReference>
<protein>
    <submittedName>
        <fullName evidence="3">Uncharacterized protein</fullName>
    </submittedName>
</protein>
<organism evidence="3 4">
    <name type="scientific">Candida maltosa (strain Xu316)</name>
    <name type="common">Yeast</name>
    <dbReference type="NCBI Taxonomy" id="1245528"/>
    <lineage>
        <taxon>Eukaryota</taxon>
        <taxon>Fungi</taxon>
        <taxon>Dikarya</taxon>
        <taxon>Ascomycota</taxon>
        <taxon>Saccharomycotina</taxon>
        <taxon>Pichiomycetes</taxon>
        <taxon>Debaryomycetaceae</taxon>
        <taxon>Candida/Lodderomyces clade</taxon>
        <taxon>Candida</taxon>
    </lineage>
</organism>
<name>M3HDM2_CANMX</name>
<keyword evidence="1" id="KW-0677">Repeat</keyword>
<proteinExistence type="predicted"/>
<dbReference type="PROSITE" id="PS51450">
    <property type="entry name" value="LRR"/>
    <property type="match status" value="1"/>
</dbReference>
<dbReference type="HOGENOM" id="CLU_023422_0_0_1"/>
<dbReference type="OrthoDB" id="629492at2759"/>
<dbReference type="InterPro" id="IPR032675">
    <property type="entry name" value="LRR_dom_sf"/>
</dbReference>
<dbReference type="PANTHER" id="PTHR22904">
    <property type="entry name" value="TPR REPEAT CONTAINING PROTEIN"/>
    <property type="match status" value="1"/>
</dbReference>
<evidence type="ECO:0000313" key="3">
    <source>
        <dbReference type="EMBL" id="EMG45332.1"/>
    </source>
</evidence>
<dbReference type="InterPro" id="IPR011990">
    <property type="entry name" value="TPR-like_helical_dom_sf"/>
</dbReference>
<dbReference type="AlphaFoldDB" id="M3HDM2"/>
<keyword evidence="4" id="KW-1185">Reference proteome</keyword>
<dbReference type="PANTHER" id="PTHR22904:SF523">
    <property type="entry name" value="STRESS-INDUCED-PHOSPHOPROTEIN 1"/>
    <property type="match status" value="1"/>
</dbReference>
<dbReference type="SUPFAM" id="SSF48452">
    <property type="entry name" value="TPR-like"/>
    <property type="match status" value="1"/>
</dbReference>
<evidence type="ECO:0000256" key="1">
    <source>
        <dbReference type="ARBA" id="ARBA00022737"/>
    </source>
</evidence>
<dbReference type="GO" id="GO:0051879">
    <property type="term" value="F:Hsp90 protein binding"/>
    <property type="evidence" value="ECO:0007669"/>
    <property type="project" value="TreeGrafter"/>
</dbReference>
<sequence length="670" mass="77408">MSDLDILEDKSKLAVLYFKSQDYEKALSTYNVLIHEIKSLPKSTIKQIRKRYNLQESAVVGPTNHPKLGSLIDQRAATYEKLGQNASALKDGKELIKLEPISCKGYLRTGKLLSGMNKKVEAYKCYQEGLYIIEKAVKDYGVSVPEKLFSTLKSQYRLLNSELKRKRKVEADGQTQTVKKVKRTTDPFVYLPIDVMELVFSGIPMNQVLQYHSVCKLWYYSLTSIPRLYNFRCKPSITLNEFIAGAKLFKKIGMNTFSKSIQQVKINQVATKQHLLKVVEILIREPGLSAKNLDLIDKHFNLQLFYHLLGKFGWKFTNFRNLQSLRLGINCSIKYGQALLNMFSNLKFLEIVVILPEKSSLDLIPIQDRIFKKLKDSEKDEYSLERLLLVNHPKLLNDNPSMISPQTYNPYPILLDKCFPQLTELTLVSFDFSTTLPQFGDFLTRVPKLEKLFLENNNSINMLIFLQMILNYRPSFRLKEFTFRESSVTTPTSLTEFRITDLQQFKTITKLDLYKNCLSVTGFLKLLKICGKSVKNLNIGQSNYISFTLHSERMIYLSDILKKCPHLNTLGLSDMNIDQQAMIQLNRDFSQLQNNIQVLDLSFNKIDGISLLQMFEKTLNVNSVDVIMIHGMEVSNDTIQYLTRKKYVKNVVFDKSRVKWQVFGVNSWVQ</sequence>
<dbReference type="OMA" id="ISCKGYL"/>
<evidence type="ECO:0000256" key="2">
    <source>
        <dbReference type="ARBA" id="ARBA00022803"/>
    </source>
</evidence>
<reference evidence="3 4" key="1">
    <citation type="submission" date="2013-02" db="EMBL/GenBank/DDBJ databases">
        <title>Genome sequence of Candida maltosa Xu316, a potential industrial strain for xylitol and ethanol production.</title>
        <authorList>
            <person name="Yu J."/>
            <person name="Wang Q."/>
            <person name="Geng X."/>
            <person name="Bao W."/>
            <person name="He P."/>
            <person name="Cai J."/>
        </authorList>
    </citation>
    <scope>NUCLEOTIDE SEQUENCE [LARGE SCALE GENOMIC DNA]</scope>
    <source>
        <strain evidence="4">Xu316</strain>
    </source>
</reference>
<dbReference type="Gene3D" id="3.80.10.10">
    <property type="entry name" value="Ribonuclease Inhibitor"/>
    <property type="match status" value="1"/>
</dbReference>
<gene>
    <name evidence="3" type="ORF">G210_4492</name>
</gene>
<dbReference type="InterPro" id="IPR001611">
    <property type="entry name" value="Leu-rich_rpt"/>
</dbReference>
<dbReference type="SUPFAM" id="SSF52047">
    <property type="entry name" value="RNI-like"/>
    <property type="match status" value="1"/>
</dbReference>
<dbReference type="eggNOG" id="ENOG502QRSD">
    <property type="taxonomic scope" value="Eukaryota"/>
</dbReference>
<evidence type="ECO:0000313" key="4">
    <source>
        <dbReference type="Proteomes" id="UP000011777"/>
    </source>
</evidence>
<dbReference type="SUPFAM" id="SSF81383">
    <property type="entry name" value="F-box domain"/>
    <property type="match status" value="1"/>
</dbReference>
<dbReference type="STRING" id="1245528.M3HDM2"/>
<dbReference type="InterPro" id="IPR036047">
    <property type="entry name" value="F-box-like_dom_sf"/>
</dbReference>
<dbReference type="EMBL" id="AOGT01002521">
    <property type="protein sequence ID" value="EMG45332.1"/>
    <property type="molecule type" value="Genomic_DNA"/>
</dbReference>